<protein>
    <submittedName>
        <fullName evidence="1">Uncharacterized protein</fullName>
    </submittedName>
</protein>
<reference evidence="1 2" key="1">
    <citation type="journal article" date="2019" name="Emerg. Microbes Infect.">
        <title>Comprehensive subspecies identification of 175 nontuberculous mycobacteria species based on 7547 genomic profiles.</title>
        <authorList>
            <person name="Matsumoto Y."/>
            <person name="Kinjo T."/>
            <person name="Motooka D."/>
            <person name="Nabeya D."/>
            <person name="Jung N."/>
            <person name="Uechi K."/>
            <person name="Horii T."/>
            <person name="Iida T."/>
            <person name="Fujita J."/>
            <person name="Nakamura S."/>
        </authorList>
    </citation>
    <scope>NUCLEOTIDE SEQUENCE [LARGE SCALE GENOMIC DNA]</scope>
    <source>
        <strain evidence="1 2">JCM 6375</strain>
    </source>
</reference>
<keyword evidence="2" id="KW-1185">Reference proteome</keyword>
<dbReference type="KEGG" id="mmor:MMOR_42650"/>
<proteinExistence type="predicted"/>
<accession>A0AAD1HE41</accession>
<dbReference type="Proteomes" id="UP000466681">
    <property type="component" value="Chromosome"/>
</dbReference>
<evidence type="ECO:0000313" key="1">
    <source>
        <dbReference type="EMBL" id="BBX03329.1"/>
    </source>
</evidence>
<organism evidence="1 2">
    <name type="scientific">Mycolicibacterium moriokaense</name>
    <dbReference type="NCBI Taxonomy" id="39691"/>
    <lineage>
        <taxon>Bacteria</taxon>
        <taxon>Bacillati</taxon>
        <taxon>Actinomycetota</taxon>
        <taxon>Actinomycetes</taxon>
        <taxon>Mycobacteriales</taxon>
        <taxon>Mycobacteriaceae</taxon>
        <taxon>Mycolicibacterium</taxon>
    </lineage>
</organism>
<evidence type="ECO:0000313" key="2">
    <source>
        <dbReference type="Proteomes" id="UP000466681"/>
    </source>
</evidence>
<name>A0AAD1HE41_9MYCO</name>
<gene>
    <name evidence="1" type="ORF">MMOR_42650</name>
</gene>
<dbReference type="EMBL" id="AP022560">
    <property type="protein sequence ID" value="BBX03329.1"/>
    <property type="molecule type" value="Genomic_DNA"/>
</dbReference>
<sequence>MIPVELSPQVVAALRQMRDRGEQPSRCHNSVIRSAIAGAVRRLIEGDLSGGVRPWDLPELRRRAAGLGEISAATAVRVDAEVLVAELAPGSERIVLRGVDDGWRLVRFADGDDVGLRPETTRTVELHGSGPDAVLAALGIAKPDGVSLEYSSEDLGQGETEYRSGYRWADDGGRTVVAEEIKKEIFDGATPYSTYLRGVIIDGDRGVVLTGRDGSALIIEG</sequence>
<dbReference type="RefSeq" id="WP_083149965.1">
    <property type="nucleotide sequence ID" value="NZ_AP022560.1"/>
</dbReference>
<dbReference type="AlphaFoldDB" id="A0AAD1HE41"/>